<dbReference type="Proteomes" id="UP000276010">
    <property type="component" value="Unassembled WGS sequence"/>
</dbReference>
<gene>
    <name evidence="1" type="ORF">EIM44_01675</name>
</gene>
<proteinExistence type="predicted"/>
<dbReference type="RefSeq" id="WP_125134416.1">
    <property type="nucleotide sequence ID" value="NZ_CP146202.1"/>
</dbReference>
<dbReference type="InterPro" id="IPR045390">
    <property type="entry name" value="ABC-3C_MC3"/>
</dbReference>
<reference evidence="1 2" key="1">
    <citation type="submission" date="2018-11" db="EMBL/GenBank/DDBJ databases">
        <title>Whole genome sequence of Bibersteinia trehalosi strain OADDL-BT1 an multidrug resistant pathogen isolate.</title>
        <authorList>
            <person name="Couger M."/>
            <person name="Ramachandran A."/>
        </authorList>
    </citation>
    <scope>NUCLEOTIDE SEQUENCE [LARGE SCALE GENOMIC DNA]</scope>
    <source>
        <strain evidence="1 2">OADDL-BT1</strain>
    </source>
</reference>
<evidence type="ECO:0000313" key="1">
    <source>
        <dbReference type="EMBL" id="RRN05391.1"/>
    </source>
</evidence>
<organism evidence="1 2">
    <name type="scientific">Bibersteinia trehalosi</name>
    <name type="common">Pasteurella trehalosi</name>
    <dbReference type="NCBI Taxonomy" id="47735"/>
    <lineage>
        <taxon>Bacteria</taxon>
        <taxon>Pseudomonadati</taxon>
        <taxon>Pseudomonadota</taxon>
        <taxon>Gammaproteobacteria</taxon>
        <taxon>Pasteurellales</taxon>
        <taxon>Pasteurellaceae</taxon>
        <taxon>Bibersteinia</taxon>
    </lineage>
</organism>
<dbReference type="Pfam" id="PF20131">
    <property type="entry name" value="MC3"/>
    <property type="match status" value="1"/>
</dbReference>
<comment type="caution">
    <text evidence="1">The sequence shown here is derived from an EMBL/GenBank/DDBJ whole genome shotgun (WGS) entry which is preliminary data.</text>
</comment>
<name>A0A426FJY2_BIBTR</name>
<dbReference type="AlphaFoldDB" id="A0A426FJY2"/>
<evidence type="ECO:0000313" key="2">
    <source>
        <dbReference type="Proteomes" id="UP000276010"/>
    </source>
</evidence>
<protein>
    <submittedName>
        <fullName evidence="1">Uncharacterized protein</fullName>
    </submittedName>
</protein>
<dbReference type="EMBL" id="RRUC01000008">
    <property type="protein sequence ID" value="RRN05391.1"/>
    <property type="molecule type" value="Genomic_DNA"/>
</dbReference>
<accession>A0A426FJY2</accession>
<sequence>MNTIDALYLIKHNPFKYSGYIASFYETLHISDNNLLLLPLIIPLCTHPIFNKKIENSKKNSSMHTIFYSNYEELYNLQERIIFFKTLSSDSLKYCLLNEWLEIDNKKLSCYKKENIKSDKNNKIKVAAKLAGLFNSHSIIEIYTMLGVRL</sequence>